<dbReference type="RefSeq" id="WP_255059343.1">
    <property type="nucleotide sequence ID" value="NZ_JANDBD010000003.1"/>
</dbReference>
<evidence type="ECO:0008006" key="4">
    <source>
        <dbReference type="Google" id="ProtNLM"/>
    </source>
</evidence>
<evidence type="ECO:0000256" key="1">
    <source>
        <dbReference type="SAM" id="Phobius"/>
    </source>
</evidence>
<gene>
    <name evidence="2" type="ORF">NM203_08195</name>
</gene>
<keyword evidence="3" id="KW-1185">Reference proteome</keyword>
<keyword evidence="1" id="KW-0812">Transmembrane</keyword>
<evidence type="ECO:0000313" key="3">
    <source>
        <dbReference type="Proteomes" id="UP001651690"/>
    </source>
</evidence>
<dbReference type="EMBL" id="JANDBD010000003">
    <property type="protein sequence ID" value="MCP9272164.1"/>
    <property type="molecule type" value="Genomic_DNA"/>
</dbReference>
<feature type="transmembrane region" description="Helical" evidence="1">
    <location>
        <begin position="87"/>
        <end position="105"/>
    </location>
</feature>
<dbReference type="Proteomes" id="UP001651690">
    <property type="component" value="Unassembled WGS sequence"/>
</dbReference>
<protein>
    <recommendedName>
        <fullName evidence="4">Transmembrane protein</fullName>
    </recommendedName>
</protein>
<evidence type="ECO:0000313" key="2">
    <source>
        <dbReference type="EMBL" id="MCP9272164.1"/>
    </source>
</evidence>
<keyword evidence="1" id="KW-1133">Transmembrane helix</keyword>
<proteinExistence type="predicted"/>
<sequence>MKPAALLRDPLVSALIVGALLVIGIFALFWPVELDEYDRWGFRIDCGTGFASSYDQAAIADQQPPSPPQSQSGYVDGCQSAVLWRRGWASAVLALGVGAGLVLLLNPEDRRVSE</sequence>
<reference evidence="2 3" key="1">
    <citation type="submission" date="2022-06" db="EMBL/GenBank/DDBJ databases">
        <title>Mycolicibacterium sp. CAU 1645 isolated from seawater.</title>
        <authorList>
            <person name="Kim W."/>
        </authorList>
    </citation>
    <scope>NUCLEOTIDE SEQUENCE [LARGE SCALE GENOMIC DNA]</scope>
    <source>
        <strain evidence="2 3">CAU 1645</strain>
    </source>
</reference>
<comment type="caution">
    <text evidence="2">The sequence shown here is derived from an EMBL/GenBank/DDBJ whole genome shotgun (WGS) entry which is preliminary data.</text>
</comment>
<feature type="transmembrane region" description="Helical" evidence="1">
    <location>
        <begin position="12"/>
        <end position="32"/>
    </location>
</feature>
<accession>A0ABT1LZ36</accession>
<organism evidence="2 3">
    <name type="scientific">Mycolicibacterium arenosum</name>
    <dbReference type="NCBI Taxonomy" id="2952157"/>
    <lineage>
        <taxon>Bacteria</taxon>
        <taxon>Bacillati</taxon>
        <taxon>Actinomycetota</taxon>
        <taxon>Actinomycetes</taxon>
        <taxon>Mycobacteriales</taxon>
        <taxon>Mycobacteriaceae</taxon>
        <taxon>Mycolicibacterium</taxon>
    </lineage>
</organism>
<keyword evidence="1" id="KW-0472">Membrane</keyword>
<name>A0ABT1LZ36_9MYCO</name>